<sequence>MMKGSRTLVPARSGVMTSTVCVLWLCLRSSFFMQILHGFLGGLLESICFLPSGYVNTVSLLHGCEDTCVDTLNFYGRRMWRLAPALMATVLITTILNSVLMLPSSPGMDGYYISGLLGLVGLSNNYFASLQLDYFENGHSHQELNPFMHLWSLGVEEQFYVLFPFLLSWARKLQSPAWVIAVCAVISMLVSCILTCSTYSNAQVAFYILPSRFWELALGACFI</sequence>
<evidence type="ECO:0000256" key="1">
    <source>
        <dbReference type="SAM" id="Phobius"/>
    </source>
</evidence>
<keyword evidence="4" id="KW-1185">Reference proteome</keyword>
<organism evidence="3 4">
    <name type="scientific">Prorocentrum cordatum</name>
    <dbReference type="NCBI Taxonomy" id="2364126"/>
    <lineage>
        <taxon>Eukaryota</taxon>
        <taxon>Sar</taxon>
        <taxon>Alveolata</taxon>
        <taxon>Dinophyceae</taxon>
        <taxon>Prorocentrales</taxon>
        <taxon>Prorocentraceae</taxon>
        <taxon>Prorocentrum</taxon>
    </lineage>
</organism>
<dbReference type="EMBL" id="CAUYUJ010019082">
    <property type="protein sequence ID" value="CAK0888483.1"/>
    <property type="molecule type" value="Genomic_DNA"/>
</dbReference>
<feature type="transmembrane region" description="Helical" evidence="1">
    <location>
        <begin position="82"/>
        <end position="103"/>
    </location>
</feature>
<dbReference type="PANTHER" id="PTHR23028">
    <property type="entry name" value="ACETYLTRANSFERASE"/>
    <property type="match status" value="1"/>
</dbReference>
<evidence type="ECO:0000313" key="3">
    <source>
        <dbReference type="EMBL" id="CAK0888483.1"/>
    </source>
</evidence>
<name>A0ABN9WPA0_9DINO</name>
<accession>A0ABN9WPA0</accession>
<dbReference type="InterPro" id="IPR050879">
    <property type="entry name" value="Acyltransferase_3"/>
</dbReference>
<feature type="transmembrane region" description="Helical" evidence="1">
    <location>
        <begin position="110"/>
        <end position="128"/>
    </location>
</feature>
<proteinExistence type="predicted"/>
<keyword evidence="1" id="KW-0472">Membrane</keyword>
<evidence type="ECO:0000259" key="2">
    <source>
        <dbReference type="Pfam" id="PF01757"/>
    </source>
</evidence>
<comment type="caution">
    <text evidence="3">The sequence shown here is derived from an EMBL/GenBank/DDBJ whole genome shotgun (WGS) entry which is preliminary data.</text>
</comment>
<feature type="transmembrane region" description="Helical" evidence="1">
    <location>
        <begin position="148"/>
        <end position="170"/>
    </location>
</feature>
<gene>
    <name evidence="3" type="ORF">PCOR1329_LOCUS69265</name>
</gene>
<dbReference type="Pfam" id="PF01757">
    <property type="entry name" value="Acyl_transf_3"/>
    <property type="match status" value="1"/>
</dbReference>
<dbReference type="InterPro" id="IPR002656">
    <property type="entry name" value="Acyl_transf_3_dom"/>
</dbReference>
<dbReference type="PANTHER" id="PTHR23028:SF53">
    <property type="entry name" value="ACYL_TRANSF_3 DOMAIN-CONTAINING PROTEIN"/>
    <property type="match status" value="1"/>
</dbReference>
<keyword evidence="1" id="KW-0812">Transmembrane</keyword>
<feature type="transmembrane region" description="Helical" evidence="1">
    <location>
        <begin position="177"/>
        <end position="200"/>
    </location>
</feature>
<keyword evidence="1" id="KW-1133">Transmembrane helix</keyword>
<dbReference type="Proteomes" id="UP001189429">
    <property type="component" value="Unassembled WGS sequence"/>
</dbReference>
<protein>
    <recommendedName>
        <fullName evidence="2">Acyltransferase 3 domain-containing protein</fullName>
    </recommendedName>
</protein>
<evidence type="ECO:0000313" key="4">
    <source>
        <dbReference type="Proteomes" id="UP001189429"/>
    </source>
</evidence>
<feature type="domain" description="Acyltransferase 3" evidence="2">
    <location>
        <begin position="70"/>
        <end position="220"/>
    </location>
</feature>
<reference evidence="3" key="1">
    <citation type="submission" date="2023-10" db="EMBL/GenBank/DDBJ databases">
        <authorList>
            <person name="Chen Y."/>
            <person name="Shah S."/>
            <person name="Dougan E. K."/>
            <person name="Thang M."/>
            <person name="Chan C."/>
        </authorList>
    </citation>
    <scope>NUCLEOTIDE SEQUENCE [LARGE SCALE GENOMIC DNA]</scope>
</reference>